<name>A0A1I7TVY0_9PELO</name>
<reference evidence="3" key="1">
    <citation type="submission" date="2016-11" db="UniProtKB">
        <authorList>
            <consortium name="WormBaseParasite"/>
        </authorList>
    </citation>
    <scope>IDENTIFICATION</scope>
</reference>
<evidence type="ECO:0000256" key="1">
    <source>
        <dbReference type="SAM" id="Phobius"/>
    </source>
</evidence>
<feature type="transmembrane region" description="Helical" evidence="1">
    <location>
        <begin position="54"/>
        <end position="78"/>
    </location>
</feature>
<sequence>MSCKPEDIDSSYLASPEFIVLSCHVVTAIAIPVLTYGGYCILLKTPQEMKPVKFLLLNLHIWNVLSDLTISFFGVPYIHYVALAGYGLGVINNPALMIYLGATFVMG</sequence>
<dbReference type="STRING" id="1561998.A0A1I7TVY0"/>
<dbReference type="InterPro" id="IPR019422">
    <property type="entry name" value="7TM_GPCR_serpentine_rcpt_Srh"/>
</dbReference>
<evidence type="ECO:0000313" key="2">
    <source>
        <dbReference type="Proteomes" id="UP000095282"/>
    </source>
</evidence>
<dbReference type="Pfam" id="PF10318">
    <property type="entry name" value="7TM_GPCR_Srh"/>
    <property type="match status" value="1"/>
</dbReference>
<keyword evidence="1" id="KW-0812">Transmembrane</keyword>
<accession>A0A1I7TVY0</accession>
<dbReference type="WBParaSite" id="Csp11.Scaffold629.g12325.t1">
    <property type="protein sequence ID" value="Csp11.Scaffold629.g12325.t1"/>
    <property type="gene ID" value="Csp11.Scaffold629.g12325"/>
</dbReference>
<dbReference type="Proteomes" id="UP000095282">
    <property type="component" value="Unplaced"/>
</dbReference>
<keyword evidence="2" id="KW-1185">Reference proteome</keyword>
<proteinExistence type="predicted"/>
<organism evidence="2 3">
    <name type="scientific">Caenorhabditis tropicalis</name>
    <dbReference type="NCBI Taxonomy" id="1561998"/>
    <lineage>
        <taxon>Eukaryota</taxon>
        <taxon>Metazoa</taxon>
        <taxon>Ecdysozoa</taxon>
        <taxon>Nematoda</taxon>
        <taxon>Chromadorea</taxon>
        <taxon>Rhabditida</taxon>
        <taxon>Rhabditina</taxon>
        <taxon>Rhabditomorpha</taxon>
        <taxon>Rhabditoidea</taxon>
        <taxon>Rhabditidae</taxon>
        <taxon>Peloderinae</taxon>
        <taxon>Caenorhabditis</taxon>
    </lineage>
</organism>
<dbReference type="AlphaFoldDB" id="A0A1I7TVY0"/>
<dbReference type="PANTHER" id="PTHR22941">
    <property type="entry name" value="SERPENTINE RECEPTOR"/>
    <property type="match status" value="1"/>
</dbReference>
<keyword evidence="1" id="KW-1133">Transmembrane helix</keyword>
<dbReference type="eggNOG" id="ENOG502QYQ5">
    <property type="taxonomic scope" value="Eukaryota"/>
</dbReference>
<protein>
    <submittedName>
        <fullName evidence="3">G protein-coupled receptor</fullName>
    </submittedName>
</protein>
<dbReference type="InterPro" id="IPR053220">
    <property type="entry name" value="Nematode_rcpt-like_serp_H"/>
</dbReference>
<evidence type="ECO:0000313" key="3">
    <source>
        <dbReference type="WBParaSite" id="Csp11.Scaffold629.g12325.t1"/>
    </source>
</evidence>
<dbReference type="PANTHER" id="PTHR22941:SF20">
    <property type="entry name" value="SERPENTINE RECEPTOR, CLASS H"/>
    <property type="match status" value="1"/>
</dbReference>
<keyword evidence="1" id="KW-0472">Membrane</keyword>
<feature type="transmembrane region" description="Helical" evidence="1">
    <location>
        <begin position="18"/>
        <end position="42"/>
    </location>
</feature>
<feature type="transmembrane region" description="Helical" evidence="1">
    <location>
        <begin position="84"/>
        <end position="106"/>
    </location>
</feature>